<sequence>MSPPRVRDSKAIPRHKKPVATQAEWNKIIDKVNFDAVRKLDGVSIEQAASRIRFKLRPPKVTTWLTVTPSAHPVDENFSKVTQTLYKSEREFRRYYDDACKYCSKIGNKYCFYLPKSPYTECIVCWADGEQCTHGQPLRTPRQVRREAVDKLVAGVKDRGAALKALKEFEAAEEEEKKPKDVDRYQCFRTKKPAGRRV</sequence>
<accession>A0AAF0YI31</accession>
<dbReference type="GeneID" id="87811045"/>
<reference evidence="1" key="1">
    <citation type="submission" date="2023-10" db="EMBL/GenBank/DDBJ databases">
        <authorList>
            <person name="Noh H."/>
        </authorList>
    </citation>
    <scope>NUCLEOTIDE SEQUENCE</scope>
    <source>
        <strain evidence="1">DUCC4014</strain>
    </source>
</reference>
<evidence type="ECO:0000313" key="1">
    <source>
        <dbReference type="EMBL" id="WOO84354.1"/>
    </source>
</evidence>
<proteinExistence type="predicted"/>
<evidence type="ECO:0000313" key="2">
    <source>
        <dbReference type="Proteomes" id="UP000827549"/>
    </source>
</evidence>
<name>A0AAF0YI31_9TREE</name>
<dbReference type="AlphaFoldDB" id="A0AAF0YI31"/>
<protein>
    <submittedName>
        <fullName evidence="1">Uncharacterized protein</fullName>
    </submittedName>
</protein>
<dbReference type="Proteomes" id="UP000827549">
    <property type="component" value="Chromosome 6"/>
</dbReference>
<keyword evidence="2" id="KW-1185">Reference proteome</keyword>
<gene>
    <name evidence="1" type="ORF">LOC62_06G007874</name>
</gene>
<dbReference type="EMBL" id="CP086719">
    <property type="protein sequence ID" value="WOO84354.1"/>
    <property type="molecule type" value="Genomic_DNA"/>
</dbReference>
<organism evidence="1 2">
    <name type="scientific">Vanrija pseudolonga</name>
    <dbReference type="NCBI Taxonomy" id="143232"/>
    <lineage>
        <taxon>Eukaryota</taxon>
        <taxon>Fungi</taxon>
        <taxon>Dikarya</taxon>
        <taxon>Basidiomycota</taxon>
        <taxon>Agaricomycotina</taxon>
        <taxon>Tremellomycetes</taxon>
        <taxon>Trichosporonales</taxon>
        <taxon>Trichosporonaceae</taxon>
        <taxon>Vanrija</taxon>
    </lineage>
</organism>
<dbReference type="RefSeq" id="XP_062630380.1">
    <property type="nucleotide sequence ID" value="XM_062774396.1"/>
</dbReference>